<reference evidence="1 2" key="1">
    <citation type="submission" date="2016-03" db="EMBL/GenBank/DDBJ databases">
        <title>Draft genome sequence of Acetobacter malorum CECT 7742, a strain isolated from strawberry vinegar.</title>
        <authorList>
            <person name="Sainz F."/>
            <person name="Mas A."/>
            <person name="Torija M.J."/>
        </authorList>
    </citation>
    <scope>NUCLEOTIDE SEQUENCE [LARGE SCALE GENOMIC DNA]</scope>
    <source>
        <strain evidence="1 2">CECT 7742</strain>
    </source>
</reference>
<name>A0A177GFI2_9PROT</name>
<accession>A0A177GFI2</accession>
<evidence type="ECO:0000313" key="2">
    <source>
        <dbReference type="Proteomes" id="UP000077349"/>
    </source>
</evidence>
<dbReference type="EMBL" id="LVHD01000007">
    <property type="protein sequence ID" value="OAG78144.1"/>
    <property type="molecule type" value="Genomic_DNA"/>
</dbReference>
<comment type="caution">
    <text evidence="1">The sequence shown here is derived from an EMBL/GenBank/DDBJ whole genome shotgun (WGS) entry which is preliminary data.</text>
</comment>
<protein>
    <submittedName>
        <fullName evidence="1">Uncharacterized protein</fullName>
    </submittedName>
</protein>
<evidence type="ECO:0000313" key="1">
    <source>
        <dbReference type="EMBL" id="OAG78144.1"/>
    </source>
</evidence>
<dbReference type="Proteomes" id="UP000077349">
    <property type="component" value="Unassembled WGS sequence"/>
</dbReference>
<sequence>MVAERLTRLIILRQRILVLLVVPEADHAKEQRMSGTSGTEG</sequence>
<organism evidence="1 2">
    <name type="scientific">Acetobacter malorum</name>
    <dbReference type="NCBI Taxonomy" id="178901"/>
    <lineage>
        <taxon>Bacteria</taxon>
        <taxon>Pseudomonadati</taxon>
        <taxon>Pseudomonadota</taxon>
        <taxon>Alphaproteobacteria</taxon>
        <taxon>Acetobacterales</taxon>
        <taxon>Acetobacteraceae</taxon>
        <taxon>Acetobacter</taxon>
    </lineage>
</organism>
<gene>
    <name evidence="1" type="ORF">Amal_00613</name>
</gene>
<proteinExistence type="predicted"/>
<dbReference type="AlphaFoldDB" id="A0A177GFI2"/>